<keyword evidence="4" id="KW-0675">Receptor</keyword>
<sequence>MHCILLLLISLYTYRANVIISPDPVGLDSYIFYENITEHIYCQSSVPIPGLIIQRPEGPLITTGMVEILEPEIRVVIKFDPIISSDAGIYICKGDEGTLANSIDIELAQLEVLEEDPYNQATQIMQQFLSNDSIYPVETSYVLTEGRVHTFHCPSQAEFIGIPGFTVITHWFRNELAVTNDSYHNSFFDGRLLLQINPIEAQYICKGYLPLPGYPVVTLMIANLTVIPPPTMETTVPTVLPVYAIVVIPIGVILFISIFAVCIALSGLAVFCLLRRRPHISSISHSSPILRSGPLFRRSLEINYKRLNFGAKIAEGSYGRFYQAKLDEDNVVVKRFEGEWGDKRADVERDVMLRIENRKQITSMLSKNNNFVQVLGFISKRVPYCIVYEDMNAGNLTNFLSQLRKGPVPHWYLSLLTNLWADKYAPRVSDDLVTICCHVSQGMKYLEQKRILHRSLSTSKVLFQEQRKAFVVKISGFSPEGEQAGSNQEKLYYGAPEVLNGSPHSNKSDVYSLSLLLLSIATVGGTGVEYVARLSQVKKLKVTQPPNVAEKLFAVITDGLNQTPSERPTLQHISEDLDKLTADTPASTLIRLRLSEEIVPGKKTWHQWDEAILLAKPPLLRSTDASKEGYLIDTAEIEKRVSKEVLLRAKKDPTLTRSISVGPLQPDVAGVDSNVSLRMLRKDKKNIAGLV</sequence>
<accession>A0AAV7JN48</accession>
<comment type="caution">
    <text evidence="4">The sequence shown here is derived from an EMBL/GenBank/DDBJ whole genome shotgun (WGS) entry which is preliminary data.</text>
</comment>
<dbReference type="Proteomes" id="UP001165289">
    <property type="component" value="Unassembled WGS sequence"/>
</dbReference>
<dbReference type="GO" id="GO:0005524">
    <property type="term" value="F:ATP binding"/>
    <property type="evidence" value="ECO:0007669"/>
    <property type="project" value="InterPro"/>
</dbReference>
<reference evidence="4 5" key="1">
    <citation type="journal article" date="2023" name="BMC Biol.">
        <title>The compact genome of the sponge Oopsacas minuta (Hexactinellida) is lacking key metazoan core genes.</title>
        <authorList>
            <person name="Santini S."/>
            <person name="Schenkelaars Q."/>
            <person name="Jourda C."/>
            <person name="Duchesne M."/>
            <person name="Belahbib H."/>
            <person name="Rocher C."/>
            <person name="Selva M."/>
            <person name="Riesgo A."/>
            <person name="Vervoort M."/>
            <person name="Leys S.P."/>
            <person name="Kodjabachian L."/>
            <person name="Le Bivic A."/>
            <person name="Borchiellini C."/>
            <person name="Claverie J.M."/>
            <person name="Renard E."/>
        </authorList>
    </citation>
    <scope>NUCLEOTIDE SEQUENCE [LARGE SCALE GENOMIC DNA]</scope>
    <source>
        <strain evidence="4">SPO-2</strain>
    </source>
</reference>
<dbReference type="PROSITE" id="PS50011">
    <property type="entry name" value="PROTEIN_KINASE_DOM"/>
    <property type="match status" value="1"/>
</dbReference>
<keyword evidence="2" id="KW-0732">Signal</keyword>
<dbReference type="AlphaFoldDB" id="A0AAV7JN48"/>
<dbReference type="GO" id="GO:0043235">
    <property type="term" value="C:receptor complex"/>
    <property type="evidence" value="ECO:0007669"/>
    <property type="project" value="TreeGrafter"/>
</dbReference>
<protein>
    <submittedName>
        <fullName evidence="4">Basic fibroblast growth factor receptor 1</fullName>
    </submittedName>
</protein>
<dbReference type="InterPro" id="IPR011009">
    <property type="entry name" value="Kinase-like_dom_sf"/>
</dbReference>
<evidence type="ECO:0000259" key="3">
    <source>
        <dbReference type="PROSITE" id="PS50011"/>
    </source>
</evidence>
<dbReference type="GO" id="GO:0007169">
    <property type="term" value="P:cell surface receptor protein tyrosine kinase signaling pathway"/>
    <property type="evidence" value="ECO:0007669"/>
    <property type="project" value="TreeGrafter"/>
</dbReference>
<dbReference type="EMBL" id="JAKMXF010000312">
    <property type="protein sequence ID" value="KAI6650368.1"/>
    <property type="molecule type" value="Genomic_DNA"/>
</dbReference>
<dbReference type="GO" id="GO:0005886">
    <property type="term" value="C:plasma membrane"/>
    <property type="evidence" value="ECO:0007669"/>
    <property type="project" value="TreeGrafter"/>
</dbReference>
<proteinExistence type="predicted"/>
<keyword evidence="1" id="KW-1133">Transmembrane helix</keyword>
<feature type="signal peptide" evidence="2">
    <location>
        <begin position="1"/>
        <end position="16"/>
    </location>
</feature>
<dbReference type="InterPro" id="IPR000719">
    <property type="entry name" value="Prot_kinase_dom"/>
</dbReference>
<dbReference type="GO" id="GO:0004714">
    <property type="term" value="F:transmembrane receptor protein tyrosine kinase activity"/>
    <property type="evidence" value="ECO:0007669"/>
    <property type="project" value="TreeGrafter"/>
</dbReference>
<dbReference type="PANTHER" id="PTHR24416:SF611">
    <property type="entry name" value="TYROSINE-PROTEIN KINASE TRANSMEMBRANE RECEPTOR ROR"/>
    <property type="match status" value="1"/>
</dbReference>
<gene>
    <name evidence="4" type="ORF">LOD99_6044</name>
</gene>
<feature type="chain" id="PRO_5043619552" evidence="2">
    <location>
        <begin position="17"/>
        <end position="691"/>
    </location>
</feature>
<evidence type="ECO:0000313" key="5">
    <source>
        <dbReference type="Proteomes" id="UP001165289"/>
    </source>
</evidence>
<keyword evidence="5" id="KW-1185">Reference proteome</keyword>
<feature type="domain" description="Protein kinase" evidence="3">
    <location>
        <begin position="307"/>
        <end position="580"/>
    </location>
</feature>
<evidence type="ECO:0000256" key="1">
    <source>
        <dbReference type="SAM" id="Phobius"/>
    </source>
</evidence>
<dbReference type="Pfam" id="PF07714">
    <property type="entry name" value="PK_Tyr_Ser-Thr"/>
    <property type="match status" value="1"/>
</dbReference>
<evidence type="ECO:0000256" key="2">
    <source>
        <dbReference type="SAM" id="SignalP"/>
    </source>
</evidence>
<evidence type="ECO:0000313" key="4">
    <source>
        <dbReference type="EMBL" id="KAI6650368.1"/>
    </source>
</evidence>
<dbReference type="Gene3D" id="1.10.510.10">
    <property type="entry name" value="Transferase(Phosphotransferase) domain 1"/>
    <property type="match status" value="1"/>
</dbReference>
<dbReference type="InterPro" id="IPR001245">
    <property type="entry name" value="Ser-Thr/Tyr_kinase_cat_dom"/>
</dbReference>
<name>A0AAV7JN48_9METZ</name>
<dbReference type="PANTHER" id="PTHR24416">
    <property type="entry name" value="TYROSINE-PROTEIN KINASE RECEPTOR"/>
    <property type="match status" value="1"/>
</dbReference>
<organism evidence="4 5">
    <name type="scientific">Oopsacas minuta</name>
    <dbReference type="NCBI Taxonomy" id="111878"/>
    <lineage>
        <taxon>Eukaryota</taxon>
        <taxon>Metazoa</taxon>
        <taxon>Porifera</taxon>
        <taxon>Hexactinellida</taxon>
        <taxon>Hexasterophora</taxon>
        <taxon>Lyssacinosida</taxon>
        <taxon>Leucopsacidae</taxon>
        <taxon>Oopsacas</taxon>
    </lineage>
</organism>
<dbReference type="SUPFAM" id="SSF56112">
    <property type="entry name" value="Protein kinase-like (PK-like)"/>
    <property type="match status" value="1"/>
</dbReference>
<dbReference type="InterPro" id="IPR050122">
    <property type="entry name" value="RTK"/>
</dbReference>
<feature type="transmembrane region" description="Helical" evidence="1">
    <location>
        <begin position="242"/>
        <end position="274"/>
    </location>
</feature>
<keyword evidence="1" id="KW-0812">Transmembrane</keyword>
<keyword evidence="1" id="KW-0472">Membrane</keyword>